<dbReference type="GO" id="GO:0003677">
    <property type="term" value="F:DNA binding"/>
    <property type="evidence" value="ECO:0007669"/>
    <property type="project" value="UniProtKB-KW"/>
</dbReference>
<dbReference type="OMA" id="IACRITT"/>
<feature type="zinc finger region" description="C3H1-type" evidence="6">
    <location>
        <begin position="6"/>
        <end position="35"/>
    </location>
</feature>
<evidence type="ECO:0000256" key="6">
    <source>
        <dbReference type="PROSITE-ProRule" id="PRU00723"/>
    </source>
</evidence>
<evidence type="ECO:0000259" key="7">
    <source>
        <dbReference type="PROSITE" id="PS50103"/>
    </source>
</evidence>
<dbReference type="FunFam" id="4.10.1000.10:FF:000021">
    <property type="entry name" value="Zinc finger CCCH domain-containing protein 17"/>
    <property type="match status" value="1"/>
</dbReference>
<dbReference type="EMBL" id="CM035436">
    <property type="protein sequence ID" value="KAH7288041.1"/>
    <property type="molecule type" value="Genomic_DNA"/>
</dbReference>
<proteinExistence type="predicted"/>
<evidence type="ECO:0000256" key="4">
    <source>
        <dbReference type="ARBA" id="ARBA00022833"/>
    </source>
</evidence>
<comment type="caution">
    <text evidence="8">The sequence shown here is derived from an EMBL/GenBank/DDBJ whole genome shotgun (WGS) entry which is preliminary data.</text>
</comment>
<sequence>MGDEAQKRNTDCVYFLASPLTCKKGTDCEYRHSEAARVNPRDCWFWISGNCLNANCSFRHPVGSLIACRITTLHF</sequence>
<dbReference type="SMART" id="SM00356">
    <property type="entry name" value="ZnF_C3H1"/>
    <property type="match status" value="2"/>
</dbReference>
<evidence type="ECO:0000256" key="5">
    <source>
        <dbReference type="ARBA" id="ARBA00023125"/>
    </source>
</evidence>
<dbReference type="Gene3D" id="4.10.1000.10">
    <property type="entry name" value="Zinc finger, CCCH-type"/>
    <property type="match status" value="1"/>
</dbReference>
<accession>A0A8T2QX81</accession>
<evidence type="ECO:0000313" key="8">
    <source>
        <dbReference type="EMBL" id="KAH7288041.1"/>
    </source>
</evidence>
<name>A0A8T2QX81_CERRI</name>
<protein>
    <recommendedName>
        <fullName evidence="7">C3H1-type domain-containing protein</fullName>
    </recommendedName>
</protein>
<feature type="domain" description="C3H1-type" evidence="7">
    <location>
        <begin position="6"/>
        <end position="35"/>
    </location>
</feature>
<dbReference type="PROSITE" id="PS50103">
    <property type="entry name" value="ZF_C3H1"/>
    <property type="match status" value="2"/>
</dbReference>
<keyword evidence="5" id="KW-0238">DNA-binding</keyword>
<dbReference type="Proteomes" id="UP000825935">
    <property type="component" value="Chromosome 31"/>
</dbReference>
<dbReference type="PANTHER" id="PTHR15725:SF14">
    <property type="entry name" value="ZINC FINGER CCCH DOMAIN-CONTAINING PROTEIN 11A"/>
    <property type="match status" value="1"/>
</dbReference>
<keyword evidence="4 6" id="KW-0862">Zinc</keyword>
<evidence type="ECO:0000256" key="1">
    <source>
        <dbReference type="ARBA" id="ARBA00022723"/>
    </source>
</evidence>
<evidence type="ECO:0000313" key="9">
    <source>
        <dbReference type="Proteomes" id="UP000825935"/>
    </source>
</evidence>
<dbReference type="AlphaFoldDB" id="A0A8T2QX81"/>
<keyword evidence="9" id="KW-1185">Reference proteome</keyword>
<dbReference type="GO" id="GO:0003729">
    <property type="term" value="F:mRNA binding"/>
    <property type="evidence" value="ECO:0007669"/>
    <property type="project" value="TreeGrafter"/>
</dbReference>
<feature type="domain" description="C3H1-type" evidence="7">
    <location>
        <begin position="37"/>
        <end position="63"/>
    </location>
</feature>
<dbReference type="OrthoDB" id="5395350at2759"/>
<evidence type="ECO:0000256" key="2">
    <source>
        <dbReference type="ARBA" id="ARBA00022737"/>
    </source>
</evidence>
<dbReference type="InterPro" id="IPR041686">
    <property type="entry name" value="Znf-CCCH_3"/>
</dbReference>
<organism evidence="8 9">
    <name type="scientific">Ceratopteris richardii</name>
    <name type="common">Triangle waterfern</name>
    <dbReference type="NCBI Taxonomy" id="49495"/>
    <lineage>
        <taxon>Eukaryota</taxon>
        <taxon>Viridiplantae</taxon>
        <taxon>Streptophyta</taxon>
        <taxon>Embryophyta</taxon>
        <taxon>Tracheophyta</taxon>
        <taxon>Polypodiopsida</taxon>
        <taxon>Polypodiidae</taxon>
        <taxon>Polypodiales</taxon>
        <taxon>Pteridineae</taxon>
        <taxon>Pteridaceae</taxon>
        <taxon>Parkerioideae</taxon>
        <taxon>Ceratopteris</taxon>
    </lineage>
</organism>
<gene>
    <name evidence="8" type="ORF">KP509_31G009000</name>
</gene>
<keyword evidence="2" id="KW-0677">Repeat</keyword>
<dbReference type="Pfam" id="PF15663">
    <property type="entry name" value="zf-CCCH_3"/>
    <property type="match status" value="1"/>
</dbReference>
<dbReference type="GO" id="GO:0008270">
    <property type="term" value="F:zinc ion binding"/>
    <property type="evidence" value="ECO:0007669"/>
    <property type="project" value="UniProtKB-KW"/>
</dbReference>
<keyword evidence="3 6" id="KW-0863">Zinc-finger</keyword>
<reference evidence="8" key="1">
    <citation type="submission" date="2021-08" db="EMBL/GenBank/DDBJ databases">
        <title>WGS assembly of Ceratopteris richardii.</title>
        <authorList>
            <person name="Marchant D.B."/>
            <person name="Chen G."/>
            <person name="Jenkins J."/>
            <person name="Shu S."/>
            <person name="Leebens-Mack J."/>
            <person name="Grimwood J."/>
            <person name="Schmutz J."/>
            <person name="Soltis P."/>
            <person name="Soltis D."/>
            <person name="Chen Z.-H."/>
        </authorList>
    </citation>
    <scope>NUCLEOTIDE SEQUENCE</scope>
    <source>
        <strain evidence="8">Whitten #5841</strain>
        <tissue evidence="8">Leaf</tissue>
    </source>
</reference>
<keyword evidence="1 6" id="KW-0479">Metal-binding</keyword>
<dbReference type="InterPro" id="IPR000571">
    <property type="entry name" value="Znf_CCCH"/>
</dbReference>
<feature type="zinc finger region" description="C3H1-type" evidence="6">
    <location>
        <begin position="37"/>
        <end position="63"/>
    </location>
</feature>
<dbReference type="PANTHER" id="PTHR15725">
    <property type="entry name" value="ZN-FINGER, C-X8-C-X5-C-X3-H TYPE-CONTAINING"/>
    <property type="match status" value="1"/>
</dbReference>
<evidence type="ECO:0000256" key="3">
    <source>
        <dbReference type="ARBA" id="ARBA00022771"/>
    </source>
</evidence>